<comment type="similarity">
    <text evidence="1 9">Belongs to the precorrin methyltransferase family.</text>
</comment>
<evidence type="ECO:0000256" key="1">
    <source>
        <dbReference type="ARBA" id="ARBA00005879"/>
    </source>
</evidence>
<proteinExistence type="inferred from homology"/>
<keyword evidence="6" id="KW-0627">Porphyrin biosynthesis</keyword>
<dbReference type="AlphaFoldDB" id="A0A1G8WMI9"/>
<evidence type="ECO:0000256" key="4">
    <source>
        <dbReference type="ARBA" id="ARBA00022679"/>
    </source>
</evidence>
<keyword evidence="5" id="KW-0949">S-adenosyl-L-methionine</keyword>
<evidence type="ECO:0000313" key="11">
    <source>
        <dbReference type="EMBL" id="SDJ79263.1"/>
    </source>
</evidence>
<dbReference type="InterPro" id="IPR000878">
    <property type="entry name" value="4pyrrol_Mease"/>
</dbReference>
<dbReference type="PANTHER" id="PTHR45790">
    <property type="entry name" value="SIROHEME SYNTHASE-RELATED"/>
    <property type="match status" value="1"/>
</dbReference>
<gene>
    <name evidence="11" type="ORF">SAMN04488540_113107</name>
</gene>
<dbReference type="SUPFAM" id="SSF53790">
    <property type="entry name" value="Tetrapyrrole methylase"/>
    <property type="match status" value="1"/>
</dbReference>
<evidence type="ECO:0000259" key="10">
    <source>
        <dbReference type="Pfam" id="PF00590"/>
    </source>
</evidence>
<dbReference type="EMBL" id="FNEM01000013">
    <property type="protein sequence ID" value="SDJ79263.1"/>
    <property type="molecule type" value="Genomic_DNA"/>
</dbReference>
<evidence type="ECO:0000256" key="9">
    <source>
        <dbReference type="RuleBase" id="RU003960"/>
    </source>
</evidence>
<evidence type="ECO:0000256" key="7">
    <source>
        <dbReference type="ARBA" id="ARBA00025705"/>
    </source>
</evidence>
<dbReference type="InterPro" id="IPR035996">
    <property type="entry name" value="4pyrrol_Methylase_sf"/>
</dbReference>
<sequence length="452" mass="48387">MTRPGKVYLVGAGPGDPGLLTQRAVQLMHECDVVCYDLLIDQAVLAMVPASTRMMAVGYRGYCGTSIEYGMHPDVVEQALAGHTVLRLKAGDPLIFGRATEECRCLTHHGIDYEVVPGISSALGAAAYAGFPLTSNGLASDVTFASGHRASSTLSSWAAMGQSSGTLVLYMGAKKLALHAQRLIQEGKAPATPVAVVAAATCASQRVLSTTLERVGGQIESFDNGDPMLVIMGEVVSLADELDWRKRLPLSNVQVLACTLDQTLTTQCKNLGATVVEAPRVDISYGFSDADWQRLQQAESLWLDSSEAALSLIEETRRRQLDCRQWPWLLRGSESACELLKEYNLIAQCCASADSGEVVISALTVPGALCGRRVEVLEPAFPLSPAALALVDELVVARYLHERGLLAPGALVLSQCEHVCRFLTSVGHQCERVNGQQGLPLPLMVEGKRNAA</sequence>
<comment type="pathway">
    <text evidence="7">Porphyrin-containing compound metabolism; siroheme biosynthesis; precorrin-2 from uroporphyrinogen III: step 1/1.</text>
</comment>
<keyword evidence="4 9" id="KW-0808">Transferase</keyword>
<dbReference type="Gene3D" id="3.40.1010.10">
    <property type="entry name" value="Cobalt-precorrin-4 Transmethylase, Domain 1"/>
    <property type="match status" value="1"/>
</dbReference>
<feature type="domain" description="Tetrapyrrole methylase" evidence="10">
    <location>
        <begin position="6"/>
        <end position="214"/>
    </location>
</feature>
<dbReference type="UniPathway" id="UPA00262">
    <property type="reaction ID" value="UER00211"/>
</dbReference>
<keyword evidence="3 9" id="KW-0489">Methyltransferase</keyword>
<name>A0A1G8WMI9_9GAMM</name>
<dbReference type="NCBIfam" id="NF004790">
    <property type="entry name" value="PRK06136.1"/>
    <property type="match status" value="1"/>
</dbReference>
<dbReference type="InterPro" id="IPR014777">
    <property type="entry name" value="4pyrrole_Mease_sub1"/>
</dbReference>
<dbReference type="OrthoDB" id="9815856at2"/>
<dbReference type="InterPro" id="IPR050161">
    <property type="entry name" value="Siro_Cobalamin_biosynth"/>
</dbReference>
<dbReference type="RefSeq" id="WP_090366638.1">
    <property type="nucleotide sequence ID" value="NZ_FNEM01000013.1"/>
</dbReference>
<organism evidence="11 12">
    <name type="scientific">Ferrimonas sediminum</name>
    <dbReference type="NCBI Taxonomy" id="718193"/>
    <lineage>
        <taxon>Bacteria</taxon>
        <taxon>Pseudomonadati</taxon>
        <taxon>Pseudomonadota</taxon>
        <taxon>Gammaproteobacteria</taxon>
        <taxon>Alteromonadales</taxon>
        <taxon>Ferrimonadaceae</taxon>
        <taxon>Ferrimonas</taxon>
    </lineage>
</organism>
<dbReference type="InterPro" id="IPR003043">
    <property type="entry name" value="Uropor_MeTrfase_CS"/>
</dbReference>
<dbReference type="FunFam" id="3.40.1010.10:FF:000001">
    <property type="entry name" value="Siroheme synthase"/>
    <property type="match status" value="1"/>
</dbReference>
<evidence type="ECO:0000256" key="3">
    <source>
        <dbReference type="ARBA" id="ARBA00022603"/>
    </source>
</evidence>
<dbReference type="PROSITE" id="PS00840">
    <property type="entry name" value="SUMT_2"/>
    <property type="match status" value="1"/>
</dbReference>
<reference evidence="12" key="1">
    <citation type="submission" date="2016-10" db="EMBL/GenBank/DDBJ databases">
        <authorList>
            <person name="Varghese N."/>
            <person name="Submissions S."/>
        </authorList>
    </citation>
    <scope>NUCLEOTIDE SEQUENCE [LARGE SCALE GENOMIC DNA]</scope>
    <source>
        <strain evidence="12">DSM 23317</strain>
    </source>
</reference>
<protein>
    <recommendedName>
        <fullName evidence="2">uroporphyrinogen-III C-methyltransferase</fullName>
        <ecNumber evidence="2">2.1.1.107</ecNumber>
    </recommendedName>
</protein>
<dbReference type="GO" id="GO:0004851">
    <property type="term" value="F:uroporphyrin-III C-methyltransferase activity"/>
    <property type="evidence" value="ECO:0007669"/>
    <property type="project" value="UniProtKB-EC"/>
</dbReference>
<evidence type="ECO:0000256" key="6">
    <source>
        <dbReference type="ARBA" id="ARBA00023244"/>
    </source>
</evidence>
<dbReference type="InterPro" id="IPR014776">
    <property type="entry name" value="4pyrrole_Mease_sub2"/>
</dbReference>
<evidence type="ECO:0000256" key="5">
    <source>
        <dbReference type="ARBA" id="ARBA00022691"/>
    </source>
</evidence>
<dbReference type="Proteomes" id="UP000199527">
    <property type="component" value="Unassembled WGS sequence"/>
</dbReference>
<dbReference type="Pfam" id="PF00590">
    <property type="entry name" value="TP_methylase"/>
    <property type="match status" value="1"/>
</dbReference>
<dbReference type="CDD" id="cd11642">
    <property type="entry name" value="SUMT"/>
    <property type="match status" value="1"/>
</dbReference>
<dbReference type="PANTHER" id="PTHR45790:SF3">
    <property type="entry name" value="S-ADENOSYL-L-METHIONINE-DEPENDENT UROPORPHYRINOGEN III METHYLTRANSFERASE, CHLOROPLASTIC"/>
    <property type="match status" value="1"/>
</dbReference>
<evidence type="ECO:0000313" key="12">
    <source>
        <dbReference type="Proteomes" id="UP000199527"/>
    </source>
</evidence>
<keyword evidence="12" id="KW-1185">Reference proteome</keyword>
<dbReference type="Gene3D" id="3.30.950.10">
    <property type="entry name" value="Methyltransferase, Cobalt-precorrin-4 Transmethylase, Domain 2"/>
    <property type="match status" value="1"/>
</dbReference>
<evidence type="ECO:0000256" key="2">
    <source>
        <dbReference type="ARBA" id="ARBA00012162"/>
    </source>
</evidence>
<comment type="pathway">
    <text evidence="8">Cofactor biosynthesis; adenosylcobalamin biosynthesis; precorrin-2 from uroporphyrinogen III: step 1/1.</text>
</comment>
<evidence type="ECO:0000256" key="8">
    <source>
        <dbReference type="ARBA" id="ARBA00060548"/>
    </source>
</evidence>
<accession>A0A1G8WMI9</accession>
<dbReference type="NCBIfam" id="TIGR01469">
    <property type="entry name" value="cobA_cysG_Cterm"/>
    <property type="match status" value="1"/>
</dbReference>
<dbReference type="GO" id="GO:0019354">
    <property type="term" value="P:siroheme biosynthetic process"/>
    <property type="evidence" value="ECO:0007669"/>
    <property type="project" value="UniProtKB-UniPathway"/>
</dbReference>
<dbReference type="GO" id="GO:0032259">
    <property type="term" value="P:methylation"/>
    <property type="evidence" value="ECO:0007669"/>
    <property type="project" value="UniProtKB-KW"/>
</dbReference>
<dbReference type="InterPro" id="IPR006366">
    <property type="entry name" value="CobA/CysG_C"/>
</dbReference>
<dbReference type="EC" id="2.1.1.107" evidence="2"/>